<dbReference type="Pfam" id="PF04230">
    <property type="entry name" value="PS_pyruv_trans"/>
    <property type="match status" value="1"/>
</dbReference>
<dbReference type="AlphaFoldDB" id="A0A7U0RR76"/>
<feature type="domain" description="Polysaccharide pyruvyl transferase" evidence="1">
    <location>
        <begin position="31"/>
        <end position="287"/>
    </location>
</feature>
<reference evidence="2 3" key="1">
    <citation type="submission" date="2021-01" db="EMBL/GenBank/DDBJ databases">
        <title>Chromosome sequence of Serratia proteamaculans strain 94 rif-r, isolated from spoiled beef.</title>
        <authorList>
            <person name="Zaytseva Y.V."/>
            <person name="Iablokov S.N."/>
            <person name="Klyukina A."/>
        </authorList>
    </citation>
    <scope>NUCLEOTIDE SEQUENCE [LARGE SCALE GENOMIC DNA]</scope>
    <source>
        <strain evidence="2 3">94 rif-r</strain>
    </source>
</reference>
<dbReference type="InterPro" id="IPR007345">
    <property type="entry name" value="Polysacch_pyruvyl_Trfase"/>
</dbReference>
<evidence type="ECO:0000313" key="3">
    <source>
        <dbReference type="Proteomes" id="UP000596176"/>
    </source>
</evidence>
<dbReference type="EMBL" id="CP068391">
    <property type="protein sequence ID" value="QQX55848.1"/>
    <property type="molecule type" value="Genomic_DNA"/>
</dbReference>
<accession>A0A7U0RR76</accession>
<keyword evidence="2" id="KW-0808">Transferase</keyword>
<proteinExistence type="predicted"/>
<protein>
    <submittedName>
        <fullName evidence="2">Polysaccharide pyruvyl transferase family protein</fullName>
    </submittedName>
</protein>
<evidence type="ECO:0000259" key="1">
    <source>
        <dbReference type="Pfam" id="PF04230"/>
    </source>
</evidence>
<evidence type="ECO:0000313" key="2">
    <source>
        <dbReference type="EMBL" id="QQX55848.1"/>
    </source>
</evidence>
<dbReference type="Proteomes" id="UP000596176">
    <property type="component" value="Chromosome"/>
</dbReference>
<sequence length="317" mass="36679">MKVLNQNLSIITSVVPKKSKIIYLDYPLHLNVGDLLILKGAEKFFSNMEYNVVARYSDLGSHRFFHDYKKVPDDVIIVLHGGGNFGDLYPAHQKLRERVIENYPGNKIIILPQTVHFSNKESMIASSQIFEKHNNLHIFCRDERSFNLLSSYFSKKTYLCPDMAHSLYDSFPKQSISNVSNETLWMLRKDIEISEIPTKLVTMPEEIIAEDWEDICTAIDRAILKICHHGELLNNKFKINFIPVNAIWYGYTNRLVKRMNEYFMMHGEIVTSRMHGHILACLLGMKTKLIDNSYGKNSGYYNAWTKDVDGCEIANEK</sequence>
<gene>
    <name evidence="2" type="ORF">JKX24_02025</name>
</gene>
<dbReference type="GO" id="GO:0016740">
    <property type="term" value="F:transferase activity"/>
    <property type="evidence" value="ECO:0007669"/>
    <property type="project" value="UniProtKB-KW"/>
</dbReference>
<organism evidence="2 3">
    <name type="scientific">Serratia proteamaculans</name>
    <dbReference type="NCBI Taxonomy" id="28151"/>
    <lineage>
        <taxon>Bacteria</taxon>
        <taxon>Pseudomonadati</taxon>
        <taxon>Pseudomonadota</taxon>
        <taxon>Gammaproteobacteria</taxon>
        <taxon>Enterobacterales</taxon>
        <taxon>Yersiniaceae</taxon>
        <taxon>Serratia</taxon>
    </lineage>
</organism>
<name>A0A7U0RR76_SERPR</name>